<dbReference type="Gene3D" id="6.10.340.10">
    <property type="match status" value="1"/>
</dbReference>
<dbReference type="SUPFAM" id="SSF55073">
    <property type="entry name" value="Nucleotide cyclase"/>
    <property type="match status" value="1"/>
</dbReference>
<dbReference type="GO" id="GO:0035556">
    <property type="term" value="P:intracellular signal transduction"/>
    <property type="evidence" value="ECO:0007669"/>
    <property type="project" value="InterPro"/>
</dbReference>
<evidence type="ECO:0000256" key="1">
    <source>
        <dbReference type="SAM" id="Phobius"/>
    </source>
</evidence>
<dbReference type="InterPro" id="IPR001054">
    <property type="entry name" value="A/G_cyclase"/>
</dbReference>
<dbReference type="Gene3D" id="3.30.70.1230">
    <property type="entry name" value="Nucleotide cyclase"/>
    <property type="match status" value="1"/>
</dbReference>
<evidence type="ECO:0008006" key="6">
    <source>
        <dbReference type="Google" id="ProtNLM"/>
    </source>
</evidence>
<dbReference type="GO" id="GO:0009190">
    <property type="term" value="P:cyclic nucleotide biosynthetic process"/>
    <property type="evidence" value="ECO:0007669"/>
    <property type="project" value="InterPro"/>
</dbReference>
<reference evidence="4 5" key="1">
    <citation type="submission" date="2014-07" db="EMBL/GenBank/DDBJ databases">
        <title>Draft genome sequence of Thalassospira xianhensis P-4 (MCCC 1A02616).</title>
        <authorList>
            <person name="Lai Q."/>
            <person name="Shao Z."/>
        </authorList>
    </citation>
    <scope>NUCLEOTIDE SEQUENCE [LARGE SCALE GENOMIC DNA]</scope>
    <source>
        <strain evidence="4 5">MCCC 1A02616</strain>
    </source>
</reference>
<dbReference type="CDD" id="cd06225">
    <property type="entry name" value="HAMP"/>
    <property type="match status" value="1"/>
</dbReference>
<comment type="caution">
    <text evidence="4">The sequence shown here is derived from an EMBL/GenBank/DDBJ whole genome shotgun (WGS) entry which is preliminary data.</text>
</comment>
<evidence type="ECO:0000313" key="5">
    <source>
        <dbReference type="Proteomes" id="UP000252419"/>
    </source>
</evidence>
<feature type="transmembrane region" description="Helical" evidence="1">
    <location>
        <begin position="113"/>
        <end position="134"/>
    </location>
</feature>
<gene>
    <name evidence="4" type="ORF">TH5_17870</name>
</gene>
<dbReference type="Proteomes" id="UP000252419">
    <property type="component" value="Unassembled WGS sequence"/>
</dbReference>
<keyword evidence="1" id="KW-0472">Membrane</keyword>
<feature type="domain" description="Guanylate cyclase" evidence="2">
    <location>
        <begin position="351"/>
        <end position="479"/>
    </location>
</feature>
<dbReference type="EMBL" id="JPWA01000024">
    <property type="protein sequence ID" value="RCK04775.1"/>
    <property type="molecule type" value="Genomic_DNA"/>
</dbReference>
<dbReference type="CDD" id="cd07302">
    <property type="entry name" value="CHD"/>
    <property type="match status" value="1"/>
</dbReference>
<name>A0A367U8Y3_9PROT</name>
<organism evidence="4 5">
    <name type="scientific">Thalassospira xianhensis MCCC 1A02616</name>
    <dbReference type="NCBI Taxonomy" id="1177929"/>
    <lineage>
        <taxon>Bacteria</taxon>
        <taxon>Pseudomonadati</taxon>
        <taxon>Pseudomonadota</taxon>
        <taxon>Alphaproteobacteria</taxon>
        <taxon>Rhodospirillales</taxon>
        <taxon>Thalassospiraceae</taxon>
        <taxon>Thalassospira</taxon>
    </lineage>
</organism>
<dbReference type="GO" id="GO:0004016">
    <property type="term" value="F:adenylate cyclase activity"/>
    <property type="evidence" value="ECO:0007669"/>
    <property type="project" value="UniProtKB-ARBA"/>
</dbReference>
<dbReference type="InterPro" id="IPR050697">
    <property type="entry name" value="Adenylyl/Guanylyl_Cyclase_3/4"/>
</dbReference>
<dbReference type="GO" id="GO:0016020">
    <property type="term" value="C:membrane"/>
    <property type="evidence" value="ECO:0007669"/>
    <property type="project" value="InterPro"/>
</dbReference>
<dbReference type="RefSeq" id="WP_147250129.1">
    <property type="nucleotide sequence ID" value="NZ_JPWA01000024.1"/>
</dbReference>
<evidence type="ECO:0000259" key="2">
    <source>
        <dbReference type="PROSITE" id="PS50125"/>
    </source>
</evidence>
<feature type="domain" description="HAMP" evidence="3">
    <location>
        <begin position="263"/>
        <end position="315"/>
    </location>
</feature>
<dbReference type="InterPro" id="IPR029787">
    <property type="entry name" value="Nucleotide_cyclase"/>
</dbReference>
<dbReference type="SUPFAM" id="SSF158472">
    <property type="entry name" value="HAMP domain-like"/>
    <property type="match status" value="1"/>
</dbReference>
<feature type="transmembrane region" description="Helical" evidence="1">
    <location>
        <begin position="61"/>
        <end position="92"/>
    </location>
</feature>
<proteinExistence type="predicted"/>
<dbReference type="Pfam" id="PF00211">
    <property type="entry name" value="Guanylate_cyc"/>
    <property type="match status" value="1"/>
</dbReference>
<dbReference type="InterPro" id="IPR003660">
    <property type="entry name" value="HAMP_dom"/>
</dbReference>
<keyword evidence="1" id="KW-1133">Transmembrane helix</keyword>
<dbReference type="SMART" id="SM00044">
    <property type="entry name" value="CYCc"/>
    <property type="match status" value="1"/>
</dbReference>
<evidence type="ECO:0000259" key="3">
    <source>
        <dbReference type="PROSITE" id="PS50885"/>
    </source>
</evidence>
<accession>A0A367U8Y3</accession>
<dbReference type="PROSITE" id="PS50125">
    <property type="entry name" value="GUANYLATE_CYCLASE_2"/>
    <property type="match status" value="1"/>
</dbReference>
<dbReference type="SMART" id="SM00304">
    <property type="entry name" value="HAMP"/>
    <property type="match status" value="1"/>
</dbReference>
<dbReference type="Pfam" id="PF00672">
    <property type="entry name" value="HAMP"/>
    <property type="match status" value="1"/>
</dbReference>
<evidence type="ECO:0000313" key="4">
    <source>
        <dbReference type="EMBL" id="RCK04775.1"/>
    </source>
</evidence>
<sequence>MTTDTGHAHTSTPIVGQPVSDSTIAPGHTMLVRYILSMAGMAFIDVCFSGAYVLISGNFSVIWRAAIINAVILLALNTAGAIVIFQPILRMINALALKQPIKRSTGLRRLRKLHVISAIWAFMVGLAYCLAAFGLGTFNVNQADLPEVDLATKIYAASWFSFAYAAHFAIYAFFASADCAEIIRKQTHDLWGIEYHPGRGRIGLRLAIVILALTLISSVAILLDITLFRDIRAAQGLSVEQAVILDVIATETAAVLCLFFISRTLTRPIGQLTDAVREIGIGQTTTRIAVTSDDEVSRLAFEFNRMAAGLEEKDRMRRAFERYVSQDVVELAMKREQSGDPRAAGELRFATVMFTDISGFTHLSEDMEPADVIALLNEYFDLVNAPIRNHRGVVLNYVGDALHAVFNVLHEDPDHAANAVRAAITMQNITRHHKFASTMNIQTRIGIHSGPVVAGPVGSGDRIDFTIQGDTANLASRLEAMNKETGTEILVSAATRELAGAVTNGKIAFKALGSFAIRGRQQPVDLFTISDEQNTLNDIASSQRNTLSRI</sequence>
<dbReference type="PANTHER" id="PTHR43081:SF1">
    <property type="entry name" value="ADENYLATE CYCLASE, TERMINAL-DIFFERENTIATION SPECIFIC"/>
    <property type="match status" value="1"/>
</dbReference>
<dbReference type="PANTHER" id="PTHR43081">
    <property type="entry name" value="ADENYLATE CYCLASE, TERMINAL-DIFFERENTIATION SPECIFIC-RELATED"/>
    <property type="match status" value="1"/>
</dbReference>
<feature type="transmembrane region" description="Helical" evidence="1">
    <location>
        <begin position="34"/>
        <end position="55"/>
    </location>
</feature>
<feature type="transmembrane region" description="Helical" evidence="1">
    <location>
        <begin position="202"/>
        <end position="223"/>
    </location>
</feature>
<protein>
    <recommendedName>
        <fullName evidence="6">Guanylate cyclase</fullName>
    </recommendedName>
</protein>
<keyword evidence="5" id="KW-1185">Reference proteome</keyword>
<dbReference type="PROSITE" id="PS50885">
    <property type="entry name" value="HAMP"/>
    <property type="match status" value="1"/>
</dbReference>
<feature type="transmembrane region" description="Helical" evidence="1">
    <location>
        <begin position="154"/>
        <end position="175"/>
    </location>
</feature>
<dbReference type="AlphaFoldDB" id="A0A367U8Y3"/>
<keyword evidence="1" id="KW-0812">Transmembrane</keyword>